<dbReference type="AlphaFoldDB" id="A0AAJ2EZQ5"/>
<evidence type="ECO:0000313" key="5">
    <source>
        <dbReference type="Proteomes" id="UP001268036"/>
    </source>
</evidence>
<feature type="compositionally biased region" description="Basic and acidic residues" evidence="3">
    <location>
        <begin position="106"/>
        <end position="121"/>
    </location>
</feature>
<feature type="region of interest" description="Disordered" evidence="3">
    <location>
        <begin position="105"/>
        <end position="127"/>
    </location>
</feature>
<keyword evidence="1" id="KW-0677">Repeat</keyword>
<dbReference type="Proteomes" id="UP001268036">
    <property type="component" value="Unassembled WGS sequence"/>
</dbReference>
<protein>
    <submittedName>
        <fullName evidence="4">Uncharacterized protein</fullName>
    </submittedName>
</protein>
<organism evidence="4 5">
    <name type="scientific">Pseudomonas oryzihabitans</name>
    <dbReference type="NCBI Taxonomy" id="47885"/>
    <lineage>
        <taxon>Bacteria</taxon>
        <taxon>Pseudomonadati</taxon>
        <taxon>Pseudomonadota</taxon>
        <taxon>Gammaproteobacteria</taxon>
        <taxon>Pseudomonadales</taxon>
        <taxon>Pseudomonadaceae</taxon>
        <taxon>Pseudomonas</taxon>
    </lineage>
</organism>
<dbReference type="RefSeq" id="WP_309761933.1">
    <property type="nucleotide sequence ID" value="NZ_JAVJAF010000001.1"/>
</dbReference>
<reference evidence="4" key="1">
    <citation type="submission" date="2023-08" db="EMBL/GenBank/DDBJ databases">
        <title>Functional and genomic diversity of the sorghum phyllosphere microbiome.</title>
        <authorList>
            <person name="Shade A."/>
        </authorList>
    </citation>
    <scope>NUCLEOTIDE SEQUENCE</scope>
    <source>
        <strain evidence="4">SORGH_AS_0201</strain>
    </source>
</reference>
<keyword evidence="2" id="KW-0802">TPR repeat</keyword>
<evidence type="ECO:0000256" key="2">
    <source>
        <dbReference type="ARBA" id="ARBA00022803"/>
    </source>
</evidence>
<name>A0AAJ2EZQ5_9PSED</name>
<sequence>MRTPYPPLALIAAATGDRAAVAARVAGLEALSQTGKLAAGPVVATLCRALLAFAEEDYQGCAGLLEPVRADVARIGGSGAQREVIEDTLLVALMRGGEPAKAQALLDERLHRRPSQRDRQRQASLAL</sequence>
<evidence type="ECO:0000313" key="4">
    <source>
        <dbReference type="EMBL" id="MDR6236921.1"/>
    </source>
</evidence>
<dbReference type="InterPro" id="IPR033891">
    <property type="entry name" value="TTC38"/>
</dbReference>
<evidence type="ECO:0000256" key="3">
    <source>
        <dbReference type="SAM" id="MobiDB-lite"/>
    </source>
</evidence>
<dbReference type="PANTHER" id="PTHR16263">
    <property type="entry name" value="TETRATRICOPEPTIDE REPEAT PROTEIN 38"/>
    <property type="match status" value="1"/>
</dbReference>
<evidence type="ECO:0000256" key="1">
    <source>
        <dbReference type="ARBA" id="ARBA00022737"/>
    </source>
</evidence>
<dbReference type="PANTHER" id="PTHR16263:SF4">
    <property type="entry name" value="TETRATRICOPEPTIDE REPEAT PROTEIN 38"/>
    <property type="match status" value="1"/>
</dbReference>
<accession>A0AAJ2EZQ5</accession>
<comment type="caution">
    <text evidence="4">The sequence shown here is derived from an EMBL/GenBank/DDBJ whole genome shotgun (WGS) entry which is preliminary data.</text>
</comment>
<proteinExistence type="predicted"/>
<dbReference type="EMBL" id="JAVJAF010000001">
    <property type="protein sequence ID" value="MDR6236921.1"/>
    <property type="molecule type" value="Genomic_DNA"/>
</dbReference>
<gene>
    <name evidence="4" type="ORF">QE440_004662</name>
</gene>